<dbReference type="EMBL" id="AP025739">
    <property type="protein sequence ID" value="BDI31905.1"/>
    <property type="molecule type" value="Genomic_DNA"/>
</dbReference>
<protein>
    <submittedName>
        <fullName evidence="2">Uncharacterized protein</fullName>
    </submittedName>
</protein>
<dbReference type="InterPro" id="IPR014729">
    <property type="entry name" value="Rossmann-like_a/b/a_fold"/>
</dbReference>
<dbReference type="InterPro" id="IPR002904">
    <property type="entry name" value="Lys-tRNA-ligase"/>
</dbReference>
<reference evidence="2 3" key="1">
    <citation type="journal article" date="2019" name="Int. J. Syst. Evol. Microbiol.">
        <title>Capsulimonas corticalis gen. nov., sp. nov., an aerobic capsulated bacterium, of a novel bacterial order, Capsulimonadales ord. nov., of the class Armatimonadia of the phylum Armatimonadetes.</title>
        <authorList>
            <person name="Li J."/>
            <person name="Kudo C."/>
            <person name="Tonouchi A."/>
        </authorList>
    </citation>
    <scope>NUCLEOTIDE SEQUENCE [LARGE SCALE GENOMIC DNA]</scope>
    <source>
        <strain evidence="2 3">AX-7</strain>
    </source>
</reference>
<keyword evidence="1" id="KW-0963">Cytoplasm</keyword>
<dbReference type="Pfam" id="PF01921">
    <property type="entry name" value="tRNA-synt_1f"/>
    <property type="match status" value="1"/>
</dbReference>
<sequence>MKAPLYLGALAHFEKQTLVTIASGVTCAYLGDERNLREFLVADETAKTLQEAGHTVFTLLVDDSLDPLNYRQLRVAVNKDPRLMARCEHWCGTPIAHLPDPFECHASFAEHYEHVLLDRLHRLDCHPTLVSTSKLYERGLYDPYVKLVLERREEILSFLADRFPNYHPEKLFHPICPDCGVIVDTQIARVSATDYQVSCERCSAQRVLPLEQVKGKLNWKLDCAARWAHFHIDAEPFSKAYLEPIAGSFAVASALSLEFFGGKPVLPLHFGTVQQDRDTSYLLAESFPTSALRSLFVEKPSSDLHISRELILTTASRYEVMPGLTLQDFTKQLLPVWLLTPETLDPAQRELVSRGMAFSRNFLDVEVKLHLPTRERIQGEHPFVLSAVRHLIASVVEMREAEDLSIDVFQRTLKNVISGLGHEKKVVLTGLRGIVGQDHGLPVSKFLYTLPVDYLRMLQYILDLHLESAGVLPISGAASFESQLAAA</sequence>
<accession>A0A402D3P5</accession>
<dbReference type="Gene3D" id="3.40.50.620">
    <property type="entry name" value="HUPs"/>
    <property type="match status" value="1"/>
</dbReference>
<dbReference type="Proteomes" id="UP000287394">
    <property type="component" value="Chromosome"/>
</dbReference>
<dbReference type="SUPFAM" id="SSF52374">
    <property type="entry name" value="Nucleotidylyl transferase"/>
    <property type="match status" value="1"/>
</dbReference>
<dbReference type="GO" id="GO:0004824">
    <property type="term" value="F:lysine-tRNA ligase activity"/>
    <property type="evidence" value="ECO:0007669"/>
    <property type="project" value="InterPro"/>
</dbReference>
<gene>
    <name evidence="2" type="ORF">CCAX7_39560</name>
</gene>
<dbReference type="GO" id="GO:0006430">
    <property type="term" value="P:lysyl-tRNA aminoacylation"/>
    <property type="evidence" value="ECO:0007669"/>
    <property type="project" value="InterPro"/>
</dbReference>
<dbReference type="RefSeq" id="WP_119324068.1">
    <property type="nucleotide sequence ID" value="NZ_AP025739.1"/>
</dbReference>
<proteinExistence type="predicted"/>
<dbReference type="KEGG" id="ccot:CCAX7_39560"/>
<evidence type="ECO:0000313" key="3">
    <source>
        <dbReference type="Proteomes" id="UP000287394"/>
    </source>
</evidence>
<evidence type="ECO:0000256" key="1">
    <source>
        <dbReference type="ARBA" id="ARBA00022490"/>
    </source>
</evidence>
<dbReference type="OrthoDB" id="9803151at2"/>
<dbReference type="AlphaFoldDB" id="A0A402D3P5"/>
<dbReference type="PANTHER" id="PTHR37940">
    <property type="entry name" value="LYSINE--TRNA LIGASE"/>
    <property type="match status" value="1"/>
</dbReference>
<dbReference type="GO" id="GO:0005737">
    <property type="term" value="C:cytoplasm"/>
    <property type="evidence" value="ECO:0007669"/>
    <property type="project" value="InterPro"/>
</dbReference>
<keyword evidence="3" id="KW-1185">Reference proteome</keyword>
<organism evidence="2 3">
    <name type="scientific">Capsulimonas corticalis</name>
    <dbReference type="NCBI Taxonomy" id="2219043"/>
    <lineage>
        <taxon>Bacteria</taxon>
        <taxon>Bacillati</taxon>
        <taxon>Armatimonadota</taxon>
        <taxon>Armatimonadia</taxon>
        <taxon>Capsulimonadales</taxon>
        <taxon>Capsulimonadaceae</taxon>
        <taxon>Capsulimonas</taxon>
    </lineage>
</organism>
<name>A0A402D3P5_9BACT</name>
<dbReference type="GO" id="GO:0005524">
    <property type="term" value="F:ATP binding"/>
    <property type="evidence" value="ECO:0007669"/>
    <property type="project" value="InterPro"/>
</dbReference>
<evidence type="ECO:0000313" key="2">
    <source>
        <dbReference type="EMBL" id="BDI31905.1"/>
    </source>
</evidence>
<dbReference type="PANTHER" id="PTHR37940:SF1">
    <property type="entry name" value="LYSINE--TRNA LIGASE"/>
    <property type="match status" value="1"/>
</dbReference>